<reference evidence="2" key="1">
    <citation type="submission" date="2022-11" db="EMBL/GenBank/DDBJ databases">
        <title>Parathalassolutuus dongxingensis gen. nov., sp. nov., a novel member of family Oceanospirillaceae isolated from a coastal shrimp pond in Guangxi, China.</title>
        <authorList>
            <person name="Chen H."/>
        </authorList>
    </citation>
    <scope>NUCLEOTIDE SEQUENCE</scope>
    <source>
        <strain evidence="2">G-43</strain>
    </source>
</reference>
<sequence>MSSVEQNSLVAELQLRPFVEADREQLVDYLNRPQVSHYLSDRIPQPYRMADADWWVREGSHAGYTRAIEVDGVLVGCVGADPGQFEFRYTAEAGYWLADDYWGRGYATQALGLLIAELQSQTDLQRLQAMVFVGNEASVRVLQRCGFVQEAHLRKAVFKHGQFADALLFGRLLR</sequence>
<keyword evidence="3" id="KW-1185">Reference proteome</keyword>
<dbReference type="Gene3D" id="3.40.630.30">
    <property type="match status" value="1"/>
</dbReference>
<proteinExistence type="predicted"/>
<dbReference type="EMBL" id="JAPNOA010000007">
    <property type="protein sequence ID" value="MCY0963966.1"/>
    <property type="molecule type" value="Genomic_DNA"/>
</dbReference>
<dbReference type="SUPFAM" id="SSF55729">
    <property type="entry name" value="Acyl-CoA N-acyltransferases (Nat)"/>
    <property type="match status" value="1"/>
</dbReference>
<protein>
    <submittedName>
        <fullName evidence="2">GNAT family protein</fullName>
    </submittedName>
</protein>
<evidence type="ECO:0000313" key="3">
    <source>
        <dbReference type="Proteomes" id="UP001150830"/>
    </source>
</evidence>
<dbReference type="InterPro" id="IPR000182">
    <property type="entry name" value="GNAT_dom"/>
</dbReference>
<evidence type="ECO:0000259" key="1">
    <source>
        <dbReference type="PROSITE" id="PS51186"/>
    </source>
</evidence>
<dbReference type="RefSeq" id="WP_283172185.1">
    <property type="nucleotide sequence ID" value="NZ_JAPNOA010000007.1"/>
</dbReference>
<dbReference type="AlphaFoldDB" id="A0A9X3IQM8"/>
<dbReference type="Pfam" id="PF13302">
    <property type="entry name" value="Acetyltransf_3"/>
    <property type="match status" value="1"/>
</dbReference>
<evidence type="ECO:0000313" key="2">
    <source>
        <dbReference type="EMBL" id="MCY0963966.1"/>
    </source>
</evidence>
<dbReference type="PROSITE" id="PS51186">
    <property type="entry name" value="GNAT"/>
    <property type="match status" value="1"/>
</dbReference>
<dbReference type="PANTHER" id="PTHR43328">
    <property type="entry name" value="ACETYLTRANSFERASE-RELATED"/>
    <property type="match status" value="1"/>
</dbReference>
<dbReference type="InterPro" id="IPR016181">
    <property type="entry name" value="Acyl_CoA_acyltransferase"/>
</dbReference>
<dbReference type="PANTHER" id="PTHR43328:SF1">
    <property type="entry name" value="N-ACETYLTRANSFERASE DOMAIN-CONTAINING PROTEIN"/>
    <property type="match status" value="1"/>
</dbReference>
<accession>A0A9X3IQM8</accession>
<feature type="domain" description="N-acetyltransferase" evidence="1">
    <location>
        <begin position="13"/>
        <end position="174"/>
    </location>
</feature>
<name>A0A9X3IQM8_9GAMM</name>
<gene>
    <name evidence="2" type="ORF">OUO13_02085</name>
</gene>
<dbReference type="GO" id="GO:0016747">
    <property type="term" value="F:acyltransferase activity, transferring groups other than amino-acyl groups"/>
    <property type="evidence" value="ECO:0007669"/>
    <property type="project" value="InterPro"/>
</dbReference>
<dbReference type="Proteomes" id="UP001150830">
    <property type="component" value="Unassembled WGS sequence"/>
</dbReference>
<comment type="caution">
    <text evidence="2">The sequence shown here is derived from an EMBL/GenBank/DDBJ whole genome shotgun (WGS) entry which is preliminary data.</text>
</comment>
<organism evidence="2 3">
    <name type="scientific">Parathalassolituus penaei</name>
    <dbReference type="NCBI Taxonomy" id="2997323"/>
    <lineage>
        <taxon>Bacteria</taxon>
        <taxon>Pseudomonadati</taxon>
        <taxon>Pseudomonadota</taxon>
        <taxon>Gammaproteobacteria</taxon>
        <taxon>Oceanospirillales</taxon>
        <taxon>Oceanospirillaceae</taxon>
        <taxon>Parathalassolituus</taxon>
    </lineage>
</organism>